<organism evidence="1 2">
    <name type="scientific">SAR86 cluster bacterium</name>
    <dbReference type="NCBI Taxonomy" id="2030880"/>
    <lineage>
        <taxon>Bacteria</taxon>
        <taxon>Pseudomonadati</taxon>
        <taxon>Pseudomonadota</taxon>
        <taxon>Gammaproteobacteria</taxon>
        <taxon>SAR86 cluster</taxon>
    </lineage>
</organism>
<protein>
    <submittedName>
        <fullName evidence="1">Uncharacterized protein</fullName>
    </submittedName>
</protein>
<dbReference type="AlphaFoldDB" id="A0A2A5CF38"/>
<dbReference type="Proteomes" id="UP000228987">
    <property type="component" value="Unassembled WGS sequence"/>
</dbReference>
<accession>A0A2A5CF38</accession>
<comment type="caution">
    <text evidence="1">The sequence shown here is derived from an EMBL/GenBank/DDBJ whole genome shotgun (WGS) entry which is preliminary data.</text>
</comment>
<dbReference type="EMBL" id="NVWI01000003">
    <property type="protein sequence ID" value="PCJ42080.1"/>
    <property type="molecule type" value="Genomic_DNA"/>
</dbReference>
<evidence type="ECO:0000313" key="1">
    <source>
        <dbReference type="EMBL" id="PCJ42080.1"/>
    </source>
</evidence>
<evidence type="ECO:0000313" key="2">
    <source>
        <dbReference type="Proteomes" id="UP000228987"/>
    </source>
</evidence>
<reference evidence="2" key="1">
    <citation type="submission" date="2017-08" db="EMBL/GenBank/DDBJ databases">
        <title>A dynamic microbial community with high functional redundancy inhabits the cold, oxic subseafloor aquifer.</title>
        <authorList>
            <person name="Tully B.J."/>
            <person name="Wheat C.G."/>
            <person name="Glazer B.T."/>
            <person name="Huber J.A."/>
        </authorList>
    </citation>
    <scope>NUCLEOTIDE SEQUENCE [LARGE SCALE GENOMIC DNA]</scope>
</reference>
<name>A0A2A5CF38_9GAMM</name>
<gene>
    <name evidence="1" type="ORF">COA71_05675</name>
</gene>
<proteinExistence type="predicted"/>
<sequence length="90" mass="9829">MRLTSCTATVITIAVAEYLNPLSLILLRWNSPSYDVLARNVGLVAADPTLDSSVVFNNLGVTTTDAVGREREIVNNAWGQTIRSYEIDDS</sequence>